<keyword evidence="10" id="KW-1185">Reference proteome</keyword>
<dbReference type="GO" id="GO:0003735">
    <property type="term" value="F:structural constituent of ribosome"/>
    <property type="evidence" value="ECO:0007669"/>
    <property type="project" value="InterPro"/>
</dbReference>
<proteinExistence type="inferred from homology"/>
<evidence type="ECO:0000256" key="8">
    <source>
        <dbReference type="SAM" id="MobiDB-lite"/>
    </source>
</evidence>
<keyword evidence="3 9" id="KW-0689">Ribosomal protein</keyword>
<protein>
    <recommendedName>
        <fullName evidence="6">Large ribosomal subunit protein uL29m</fullName>
    </recommendedName>
    <alternativeName>
        <fullName evidence="7">54S ribosomal protein L4, mitochondrial</fullName>
    </alternativeName>
</protein>
<evidence type="ECO:0000313" key="9">
    <source>
        <dbReference type="EMBL" id="MDI1488693.1"/>
    </source>
</evidence>
<dbReference type="PANTHER" id="PTHR21183:SF18">
    <property type="entry name" value="LARGE RIBOSOMAL SUBUNIT PROTEIN UL29M"/>
    <property type="match status" value="1"/>
</dbReference>
<evidence type="ECO:0000256" key="2">
    <source>
        <dbReference type="ARBA" id="ARBA00009254"/>
    </source>
</evidence>
<dbReference type="PANTHER" id="PTHR21183">
    <property type="entry name" value="RIBOSOMAL PROTEIN L47, MITOCHONDRIAL-RELATED"/>
    <property type="match status" value="1"/>
</dbReference>
<comment type="subcellular location">
    <subcellularLocation>
        <location evidence="1">Mitochondrion</location>
    </subcellularLocation>
</comment>
<dbReference type="AlphaFoldDB" id="A0AA43QPY0"/>
<keyword evidence="4" id="KW-0496">Mitochondrion</keyword>
<dbReference type="Proteomes" id="UP001161017">
    <property type="component" value="Unassembled WGS sequence"/>
</dbReference>
<dbReference type="GO" id="GO:0005762">
    <property type="term" value="C:mitochondrial large ribosomal subunit"/>
    <property type="evidence" value="ECO:0007669"/>
    <property type="project" value="TreeGrafter"/>
</dbReference>
<dbReference type="InterPro" id="IPR010729">
    <property type="entry name" value="Ribosomal_uL29_mit"/>
</dbReference>
<evidence type="ECO:0000256" key="5">
    <source>
        <dbReference type="ARBA" id="ARBA00023274"/>
    </source>
</evidence>
<feature type="region of interest" description="Disordered" evidence="8">
    <location>
        <begin position="43"/>
        <end position="67"/>
    </location>
</feature>
<dbReference type="Pfam" id="PF06984">
    <property type="entry name" value="MRP-L47"/>
    <property type="match status" value="1"/>
</dbReference>
<sequence>MSNLTRRFPSTVRLPCSETIPIFLAPALARPCLSFQTSAFTTSQPHPVRMRQRRHNPDRGVSALRRSGLGRPLSVNEVVRKEGLPRPVLDPKRRSKVSVDPEHALYGFFNGDKALLTKLDDEAAHGRPWEGPELRHKSWEEIHSLWYVCCKERNRLGTEKKEMERMKLKDEKKAIAKRDYAVRKTQAAIKWALTERWYAWEDAWKMAEKDPSINLEKGNLEDPIYMPPQDIIEDEAAMRDSATEERPLKAASA</sequence>
<evidence type="ECO:0000256" key="6">
    <source>
        <dbReference type="ARBA" id="ARBA00035289"/>
    </source>
</evidence>
<dbReference type="EMBL" id="JAPUFD010000008">
    <property type="protein sequence ID" value="MDI1488693.1"/>
    <property type="molecule type" value="Genomic_DNA"/>
</dbReference>
<evidence type="ECO:0000256" key="4">
    <source>
        <dbReference type="ARBA" id="ARBA00023128"/>
    </source>
</evidence>
<evidence type="ECO:0000256" key="1">
    <source>
        <dbReference type="ARBA" id="ARBA00004173"/>
    </source>
</evidence>
<evidence type="ECO:0000313" key="10">
    <source>
        <dbReference type="Proteomes" id="UP001161017"/>
    </source>
</evidence>
<reference evidence="9" key="1">
    <citation type="journal article" date="2023" name="Genome Biol. Evol.">
        <title>First Whole Genome Sequence and Flow Cytometry Genome Size Data for the Lichen-Forming Fungus Ramalina farinacea (Ascomycota).</title>
        <authorList>
            <person name="Llewellyn T."/>
            <person name="Mian S."/>
            <person name="Hill R."/>
            <person name="Leitch I.J."/>
            <person name="Gaya E."/>
        </authorList>
    </citation>
    <scope>NUCLEOTIDE SEQUENCE</scope>
    <source>
        <strain evidence="9">LIQ254RAFAR</strain>
    </source>
</reference>
<gene>
    <name evidence="9" type="primary">MRPL4</name>
    <name evidence="9" type="ORF">OHK93_007969</name>
</gene>
<keyword evidence="5" id="KW-0687">Ribonucleoprotein</keyword>
<dbReference type="GO" id="GO:0032543">
    <property type="term" value="P:mitochondrial translation"/>
    <property type="evidence" value="ECO:0007669"/>
    <property type="project" value="TreeGrafter"/>
</dbReference>
<name>A0AA43QPY0_9LECA</name>
<comment type="caution">
    <text evidence="9">The sequence shown here is derived from an EMBL/GenBank/DDBJ whole genome shotgun (WGS) entry which is preliminary data.</text>
</comment>
<organism evidence="9 10">
    <name type="scientific">Ramalina farinacea</name>
    <dbReference type="NCBI Taxonomy" id="258253"/>
    <lineage>
        <taxon>Eukaryota</taxon>
        <taxon>Fungi</taxon>
        <taxon>Dikarya</taxon>
        <taxon>Ascomycota</taxon>
        <taxon>Pezizomycotina</taxon>
        <taxon>Lecanoromycetes</taxon>
        <taxon>OSLEUM clade</taxon>
        <taxon>Lecanoromycetidae</taxon>
        <taxon>Lecanorales</taxon>
        <taxon>Lecanorineae</taxon>
        <taxon>Ramalinaceae</taxon>
        <taxon>Ramalina</taxon>
    </lineage>
</organism>
<accession>A0AA43QPY0</accession>
<dbReference type="InterPro" id="IPR038340">
    <property type="entry name" value="MRP-L47_sf"/>
</dbReference>
<dbReference type="Gene3D" id="6.10.330.20">
    <property type="match status" value="1"/>
</dbReference>
<evidence type="ECO:0000256" key="3">
    <source>
        <dbReference type="ARBA" id="ARBA00022980"/>
    </source>
</evidence>
<comment type="similarity">
    <text evidence="2">Belongs to the universal ribosomal protein uL29 family.</text>
</comment>
<evidence type="ECO:0000256" key="7">
    <source>
        <dbReference type="ARBA" id="ARBA00035399"/>
    </source>
</evidence>